<dbReference type="RefSeq" id="WP_369745813.1">
    <property type="nucleotide sequence ID" value="NZ_CP165735.1"/>
</dbReference>
<gene>
    <name evidence="2" type="ORF">ABQM86_02040</name>
</gene>
<name>A0AB39YRP7_9MICC</name>
<protein>
    <submittedName>
        <fullName evidence="2">Uncharacterized protein</fullName>
    </submittedName>
</protein>
<dbReference type="EMBL" id="CP165735">
    <property type="protein sequence ID" value="XDV71994.1"/>
    <property type="molecule type" value="Genomic_DNA"/>
</dbReference>
<proteinExistence type="predicted"/>
<organism evidence="2">
    <name type="scientific">Paenarthrobacter sp. AMU7</name>
    <dbReference type="NCBI Taxonomy" id="3162492"/>
    <lineage>
        <taxon>Bacteria</taxon>
        <taxon>Bacillati</taxon>
        <taxon>Actinomycetota</taxon>
        <taxon>Actinomycetes</taxon>
        <taxon>Micrococcales</taxon>
        <taxon>Micrococcaceae</taxon>
        <taxon>Paenarthrobacter</taxon>
    </lineage>
</organism>
<feature type="region of interest" description="Disordered" evidence="1">
    <location>
        <begin position="30"/>
        <end position="62"/>
    </location>
</feature>
<evidence type="ECO:0000313" key="2">
    <source>
        <dbReference type="EMBL" id="XDV71994.1"/>
    </source>
</evidence>
<sequence>MNPLNFPEFPFSSPLAKAIIDLERVRADLGEGTTAPEVFTQLRTSSKKQRLSSTPPSAGGRY</sequence>
<accession>A0AB39YRP7</accession>
<evidence type="ECO:0000256" key="1">
    <source>
        <dbReference type="SAM" id="MobiDB-lite"/>
    </source>
</evidence>
<reference evidence="2" key="1">
    <citation type="submission" date="2024-07" db="EMBL/GenBank/DDBJ databases">
        <authorList>
            <person name="Li J."/>
            <person name="Wei H."/>
            <person name="Ma J."/>
        </authorList>
    </citation>
    <scope>NUCLEOTIDE SEQUENCE</scope>
    <source>
        <strain evidence="2">AMU7</strain>
    </source>
</reference>
<dbReference type="AlphaFoldDB" id="A0AB39YRP7"/>